<feature type="region of interest" description="Disordered" evidence="1">
    <location>
        <begin position="135"/>
        <end position="228"/>
    </location>
</feature>
<dbReference type="OrthoDB" id="2507612at2759"/>
<dbReference type="VEuPathDB" id="FungiDB:MELLADRAFT_96421"/>
<dbReference type="InParanoid" id="F4RER9"/>
<name>F4RER9_MELLP</name>
<organism evidence="3">
    <name type="scientific">Melampsora larici-populina (strain 98AG31 / pathotype 3-4-7)</name>
    <name type="common">Poplar leaf rust fungus</name>
    <dbReference type="NCBI Taxonomy" id="747676"/>
    <lineage>
        <taxon>Eukaryota</taxon>
        <taxon>Fungi</taxon>
        <taxon>Dikarya</taxon>
        <taxon>Basidiomycota</taxon>
        <taxon>Pucciniomycotina</taxon>
        <taxon>Pucciniomycetes</taxon>
        <taxon>Pucciniales</taxon>
        <taxon>Melampsoraceae</taxon>
        <taxon>Melampsora</taxon>
    </lineage>
</organism>
<dbReference type="GeneID" id="18937595"/>
<dbReference type="eggNOG" id="ENOG502SFT3">
    <property type="taxonomic scope" value="Eukaryota"/>
</dbReference>
<feature type="region of interest" description="Disordered" evidence="1">
    <location>
        <begin position="476"/>
        <end position="498"/>
    </location>
</feature>
<gene>
    <name evidence="2" type="ORF">MELLADRAFT_96421</name>
</gene>
<dbReference type="AlphaFoldDB" id="F4RER9"/>
<feature type="compositionally biased region" description="Polar residues" evidence="1">
    <location>
        <begin position="177"/>
        <end position="187"/>
    </location>
</feature>
<dbReference type="HOGENOM" id="CLU_028623_0_0_1"/>
<accession>F4RER9</accession>
<feature type="compositionally biased region" description="Basic and acidic residues" evidence="1">
    <location>
        <begin position="211"/>
        <end position="226"/>
    </location>
</feature>
<feature type="compositionally biased region" description="Polar residues" evidence="1">
    <location>
        <begin position="198"/>
        <end position="209"/>
    </location>
</feature>
<dbReference type="STRING" id="747676.F4RER9"/>
<feature type="compositionally biased region" description="Low complexity" evidence="1">
    <location>
        <begin position="54"/>
        <end position="65"/>
    </location>
</feature>
<feature type="compositionally biased region" description="Basic residues" evidence="1">
    <location>
        <begin position="480"/>
        <end position="490"/>
    </location>
</feature>
<protein>
    <submittedName>
        <fullName evidence="2">Uncharacterized protein</fullName>
    </submittedName>
</protein>
<proteinExistence type="predicted"/>
<evidence type="ECO:0000313" key="2">
    <source>
        <dbReference type="EMBL" id="EGG09232.1"/>
    </source>
</evidence>
<evidence type="ECO:0000256" key="1">
    <source>
        <dbReference type="SAM" id="MobiDB-lite"/>
    </source>
</evidence>
<evidence type="ECO:0000313" key="3">
    <source>
        <dbReference type="Proteomes" id="UP000001072"/>
    </source>
</evidence>
<reference evidence="3" key="1">
    <citation type="journal article" date="2011" name="Proc. Natl. Acad. Sci. U.S.A.">
        <title>Obligate biotrophy features unraveled by the genomic analysis of rust fungi.</title>
        <authorList>
            <person name="Duplessis S."/>
            <person name="Cuomo C.A."/>
            <person name="Lin Y.-C."/>
            <person name="Aerts A."/>
            <person name="Tisserant E."/>
            <person name="Veneault-Fourrey C."/>
            <person name="Joly D.L."/>
            <person name="Hacquard S."/>
            <person name="Amselem J."/>
            <person name="Cantarel B.L."/>
            <person name="Chiu R."/>
            <person name="Coutinho P.M."/>
            <person name="Feau N."/>
            <person name="Field M."/>
            <person name="Frey P."/>
            <person name="Gelhaye E."/>
            <person name="Goldberg J."/>
            <person name="Grabherr M.G."/>
            <person name="Kodira C.D."/>
            <person name="Kohler A."/>
            <person name="Kuees U."/>
            <person name="Lindquist E.A."/>
            <person name="Lucas S.M."/>
            <person name="Mago R."/>
            <person name="Mauceli E."/>
            <person name="Morin E."/>
            <person name="Murat C."/>
            <person name="Pangilinan J.L."/>
            <person name="Park R."/>
            <person name="Pearson M."/>
            <person name="Quesneville H."/>
            <person name="Rouhier N."/>
            <person name="Sakthikumar S."/>
            <person name="Salamov A.A."/>
            <person name="Schmutz J."/>
            <person name="Selles B."/>
            <person name="Shapiro H."/>
            <person name="Tanguay P."/>
            <person name="Tuskan G.A."/>
            <person name="Henrissat B."/>
            <person name="Van de Peer Y."/>
            <person name="Rouze P."/>
            <person name="Ellis J.G."/>
            <person name="Dodds P.N."/>
            <person name="Schein J.E."/>
            <person name="Zhong S."/>
            <person name="Hamelin R.C."/>
            <person name="Grigoriev I.V."/>
            <person name="Szabo L.J."/>
            <person name="Martin F."/>
        </authorList>
    </citation>
    <scope>NUCLEOTIDE SEQUENCE [LARGE SCALE GENOMIC DNA]</scope>
    <source>
        <strain evidence="3">98AG31 / pathotype 3-4-7</strain>
    </source>
</reference>
<dbReference type="Proteomes" id="UP000001072">
    <property type="component" value="Unassembled WGS sequence"/>
</dbReference>
<dbReference type="EMBL" id="GL883098">
    <property type="protein sequence ID" value="EGG09232.1"/>
    <property type="molecule type" value="Genomic_DNA"/>
</dbReference>
<dbReference type="KEGG" id="mlr:MELLADRAFT_96421"/>
<sequence length="542" mass="61466">MLSLEKREYDCNLPRRLEASASTSAISILPPTSPKSIGLTLNSSDPTLTEEINESSSSISSNNTSCSPTRFITPPDISSPMAMAPDATPENLMEIDNQSDSSSRTQLPLFRAESRQGSQASMTGSNSGWVHQTANMERGRPIPNRQNTNVFSEPRMANARPPSTPNNRSTPIDVACTPTQQRRQVNPTAKPKLWLRPSKTSQNDPTTSLRKQRDTMTPENKDDDQNTSRAIQQHFRYLAGVGRLKHSFPRSPTFEDLEALPDLPDGTAPLGLSAAFLLRADQLSQEWVEDDTMGEGFRNRCEQRLRQYGIPYVGLSSARHNPKADEWNRRTLEFCLDTFNCAVDGLEYDDLYRVDREELDVDRIRELVATHLKYCINNKRIFLKDNTNLQKHMKEDRRAKRAMNLADRRHEACLNYEDLNVYQDLFLDRRYCSSDESDDEVMEQDRVRDIPLWRSRLGTALVEYIDGTYLQLRQEEVPKRPGRKPAKRKTSQTAPVVGSSKWPVGLPSDCYDSRWLASLNAKERKALKMKPAALQGVSALLD</sequence>
<keyword evidence="3" id="KW-1185">Reference proteome</keyword>
<feature type="region of interest" description="Disordered" evidence="1">
    <location>
        <begin position="48"/>
        <end position="68"/>
    </location>
</feature>
<dbReference type="RefSeq" id="XP_007407592.1">
    <property type="nucleotide sequence ID" value="XM_007407530.1"/>
</dbReference>